<proteinExistence type="predicted"/>
<protein>
    <submittedName>
        <fullName evidence="2">Uncharacterized protein</fullName>
    </submittedName>
</protein>
<dbReference type="Proteomes" id="UP000179807">
    <property type="component" value="Unassembled WGS sequence"/>
</dbReference>
<accession>A0A1J4JE18</accession>
<reference evidence="2" key="1">
    <citation type="submission" date="2016-10" db="EMBL/GenBank/DDBJ databases">
        <authorList>
            <person name="Benchimol M."/>
            <person name="Almeida L.G."/>
            <person name="Vasconcelos A.T."/>
            <person name="Perreira-Neves A."/>
            <person name="Rosa I.A."/>
            <person name="Tasca T."/>
            <person name="Bogo M.R."/>
            <person name="de Souza W."/>
        </authorList>
    </citation>
    <scope>NUCLEOTIDE SEQUENCE [LARGE SCALE GENOMIC DNA]</scope>
    <source>
        <strain evidence="2">K</strain>
    </source>
</reference>
<evidence type="ECO:0000313" key="2">
    <source>
        <dbReference type="EMBL" id="OHS97402.1"/>
    </source>
</evidence>
<dbReference type="AlphaFoldDB" id="A0A1J4JE18"/>
<comment type="caution">
    <text evidence="2">The sequence shown here is derived from an EMBL/GenBank/DDBJ whole genome shotgun (WGS) entry which is preliminary data.</text>
</comment>
<evidence type="ECO:0000256" key="1">
    <source>
        <dbReference type="SAM" id="MobiDB-lite"/>
    </source>
</evidence>
<name>A0A1J4JE18_9EUKA</name>
<feature type="compositionally biased region" description="Polar residues" evidence="1">
    <location>
        <begin position="437"/>
        <end position="454"/>
    </location>
</feature>
<feature type="region of interest" description="Disordered" evidence="1">
    <location>
        <begin position="431"/>
        <end position="460"/>
    </location>
</feature>
<dbReference type="VEuPathDB" id="TrichDB:TRFO_36351"/>
<keyword evidence="3" id="KW-1185">Reference proteome</keyword>
<organism evidence="2 3">
    <name type="scientific">Tritrichomonas foetus</name>
    <dbReference type="NCBI Taxonomy" id="1144522"/>
    <lineage>
        <taxon>Eukaryota</taxon>
        <taxon>Metamonada</taxon>
        <taxon>Parabasalia</taxon>
        <taxon>Tritrichomonadida</taxon>
        <taxon>Tritrichomonadidae</taxon>
        <taxon>Tritrichomonas</taxon>
    </lineage>
</organism>
<gene>
    <name evidence="2" type="ORF">TRFO_36351</name>
</gene>
<sequence length="460" mass="53678">MSDTECLPAKEQCIILNWFARTQYNLRIDITSNIMKKYYPKKNMFKTFISGVNQLSEYIYDKIKDSYIKNSVMCLENCLKFHTPLGYNALLINIFFLREKSISDFWYVAFCGRKIGDSQYCAINPDENIDAFVNTLVDASRDESIQDSREYVNYFISRFLKFGLESTIKDFNQSRTKKIIEPLSSYLVSVATCNCNTCEEAFKSCCKSYQIFAEHVLSFCDDQMNEILAQTVINLFDQLYNSEHLLPFIVNLFNKLPKKIFNNKLSNLLPMILIPAWNLIENEVIPPPGLFCCYLDVLSVILQDPNDLILNDPCLVSSCVKFIYVFRHYEQFNGLLETVLNSNLRNMIEYGLIDELIAESFEDEDEKLIKILTDMKIRKRRHAPLFDKQWIDDEIKKQFDDAINNNLKDIEAIKPIEDSCKATFQMLYEKQVPSPPEENQSFSQNQKQESNKPSMNIFLE</sequence>
<dbReference type="EMBL" id="MLAK01001116">
    <property type="protein sequence ID" value="OHS97402.1"/>
    <property type="molecule type" value="Genomic_DNA"/>
</dbReference>
<dbReference type="InterPro" id="IPR016024">
    <property type="entry name" value="ARM-type_fold"/>
</dbReference>
<dbReference type="SUPFAM" id="SSF48371">
    <property type="entry name" value="ARM repeat"/>
    <property type="match status" value="1"/>
</dbReference>
<evidence type="ECO:0000313" key="3">
    <source>
        <dbReference type="Proteomes" id="UP000179807"/>
    </source>
</evidence>
<dbReference type="GeneID" id="94845485"/>
<dbReference type="RefSeq" id="XP_068350539.1">
    <property type="nucleotide sequence ID" value="XM_068510781.1"/>
</dbReference>